<name>A0A139XCU3_9CYAN</name>
<evidence type="ECO:0000313" key="2">
    <source>
        <dbReference type="Proteomes" id="UP000076925"/>
    </source>
</evidence>
<accession>A0A139XCU3</accession>
<reference evidence="1 2" key="1">
    <citation type="journal article" date="2013" name="Genome Biol. Evol.">
        <title>Genomes of Stigonematalean cyanobacteria (subsection V) and the evolution of oxygenic photosynthesis from prokaryotes to plastids.</title>
        <authorList>
            <person name="Dagan T."/>
            <person name="Roettger M."/>
            <person name="Stucken K."/>
            <person name="Landan G."/>
            <person name="Koch R."/>
            <person name="Major P."/>
            <person name="Gould S.B."/>
            <person name="Goremykin V.V."/>
            <person name="Rippka R."/>
            <person name="Tandeau de Marsac N."/>
            <person name="Gugger M."/>
            <person name="Lockhart P.J."/>
            <person name="Allen J.F."/>
            <person name="Brune I."/>
            <person name="Maus I."/>
            <person name="Puhler A."/>
            <person name="Martin W.F."/>
        </authorList>
    </citation>
    <scope>NUCLEOTIDE SEQUENCE [LARGE SCALE GENOMIC DNA]</scope>
    <source>
        <strain evidence="1 2">PCC 7110</strain>
    </source>
</reference>
<gene>
    <name evidence="1" type="ORF">WA1_21415</name>
</gene>
<organism evidence="1 2">
    <name type="scientific">Scytonema hofmannii PCC 7110</name>
    <dbReference type="NCBI Taxonomy" id="128403"/>
    <lineage>
        <taxon>Bacteria</taxon>
        <taxon>Bacillati</taxon>
        <taxon>Cyanobacteriota</taxon>
        <taxon>Cyanophyceae</taxon>
        <taxon>Nostocales</taxon>
        <taxon>Scytonemataceae</taxon>
        <taxon>Scytonema</taxon>
    </lineage>
</organism>
<dbReference type="Proteomes" id="UP000076925">
    <property type="component" value="Unassembled WGS sequence"/>
</dbReference>
<keyword evidence="2" id="KW-1185">Reference proteome</keyword>
<proteinExistence type="predicted"/>
<evidence type="ECO:0000313" key="1">
    <source>
        <dbReference type="EMBL" id="KYC42521.1"/>
    </source>
</evidence>
<protein>
    <submittedName>
        <fullName evidence="1">Uncharacterized protein</fullName>
    </submittedName>
</protein>
<dbReference type="EMBL" id="ANNX02000020">
    <property type="protein sequence ID" value="KYC42521.1"/>
    <property type="molecule type" value="Genomic_DNA"/>
</dbReference>
<dbReference type="AlphaFoldDB" id="A0A139XCU3"/>
<sequence>MLSKVSQNFYFLGLKPTKPIFQKSNYSLNITKLFSGDFLMVVFTQYYTSFFKFMSGLGVR</sequence>
<comment type="caution">
    <text evidence="1">The sequence shown here is derived from an EMBL/GenBank/DDBJ whole genome shotgun (WGS) entry which is preliminary data.</text>
</comment>